<comment type="similarity">
    <text evidence="1 5">Belongs to the R-transferase family.</text>
</comment>
<accession>A0A1X2IG00</accession>
<dbReference type="InterPro" id="IPR030700">
    <property type="entry name" value="N-end_Aminoacyl_Trfase"/>
</dbReference>
<dbReference type="GO" id="GO:0005737">
    <property type="term" value="C:cytoplasm"/>
    <property type="evidence" value="ECO:0007669"/>
    <property type="project" value="TreeGrafter"/>
</dbReference>
<dbReference type="InterPro" id="IPR007472">
    <property type="entry name" value="N-end_Aminoacyl_Trfase_C"/>
</dbReference>
<feature type="compositionally biased region" description="Low complexity" evidence="6">
    <location>
        <begin position="339"/>
        <end position="348"/>
    </location>
</feature>
<dbReference type="EC" id="2.3.2.8" evidence="5"/>
<evidence type="ECO:0000256" key="5">
    <source>
        <dbReference type="PIRNR" id="PIRNR037207"/>
    </source>
</evidence>
<dbReference type="EMBL" id="MCGE01000012">
    <property type="protein sequence ID" value="ORZ15853.1"/>
    <property type="molecule type" value="Genomic_DNA"/>
</dbReference>
<dbReference type="InterPro" id="IPR007471">
    <property type="entry name" value="N-end_Aminoacyl_Trfase_N"/>
</dbReference>
<keyword evidence="2 5" id="KW-0808">Transferase</keyword>
<evidence type="ECO:0000313" key="10">
    <source>
        <dbReference type="Proteomes" id="UP000193560"/>
    </source>
</evidence>
<dbReference type="AlphaFoldDB" id="A0A1X2IG00"/>
<dbReference type="SUPFAM" id="SSF55729">
    <property type="entry name" value="Acyl-CoA N-acyltransferases (Nat)"/>
    <property type="match status" value="1"/>
</dbReference>
<dbReference type="OrthoDB" id="74183at2759"/>
<dbReference type="Pfam" id="PF04377">
    <property type="entry name" value="ATE_C"/>
    <property type="match status" value="1"/>
</dbReference>
<evidence type="ECO:0000256" key="1">
    <source>
        <dbReference type="ARBA" id="ARBA00009991"/>
    </source>
</evidence>
<dbReference type="PIRSF" id="PIRSF037207">
    <property type="entry name" value="ATE1_euk"/>
    <property type="match status" value="1"/>
</dbReference>
<reference evidence="9 10" key="1">
    <citation type="submission" date="2016-07" db="EMBL/GenBank/DDBJ databases">
        <title>Pervasive Adenine N6-methylation of Active Genes in Fungi.</title>
        <authorList>
            <consortium name="DOE Joint Genome Institute"/>
            <person name="Mondo S.J."/>
            <person name="Dannebaum R.O."/>
            <person name="Kuo R.C."/>
            <person name="Labutti K."/>
            <person name="Haridas S."/>
            <person name="Kuo A."/>
            <person name="Salamov A."/>
            <person name="Ahrendt S.R."/>
            <person name="Lipzen A."/>
            <person name="Sullivan W."/>
            <person name="Andreopoulos W.B."/>
            <person name="Clum A."/>
            <person name="Lindquist E."/>
            <person name="Daum C."/>
            <person name="Ramamoorthy G.K."/>
            <person name="Gryganskyi A."/>
            <person name="Culley D."/>
            <person name="Magnuson J.K."/>
            <person name="James T.Y."/>
            <person name="O'Malley M.A."/>
            <person name="Stajich J.E."/>
            <person name="Spatafora J.W."/>
            <person name="Visel A."/>
            <person name="Grigoriev I.V."/>
        </authorList>
    </citation>
    <scope>NUCLEOTIDE SEQUENCE [LARGE SCALE GENOMIC DNA]</scope>
    <source>
        <strain evidence="9 10">NRRL 1336</strain>
    </source>
</reference>
<comment type="function">
    <text evidence="5">Involved in the post-translational conjugation of arginine to the N-terminal aspartate or glutamate of a protein. This arginylation is required for degradation of the protein via the ubiquitin pathway.</text>
</comment>
<gene>
    <name evidence="9" type="ORF">BCR42DRAFT_352832</name>
</gene>
<feature type="compositionally biased region" description="Basic and acidic residues" evidence="6">
    <location>
        <begin position="141"/>
        <end position="154"/>
    </location>
</feature>
<feature type="region of interest" description="Disordered" evidence="6">
    <location>
        <begin position="101"/>
        <end position="155"/>
    </location>
</feature>
<evidence type="ECO:0000256" key="6">
    <source>
        <dbReference type="SAM" id="MobiDB-lite"/>
    </source>
</evidence>
<dbReference type="InterPro" id="IPR017137">
    <property type="entry name" value="Arg-tRNA-P_Trfase_1_euk"/>
</dbReference>
<dbReference type="PANTHER" id="PTHR21367:SF1">
    <property type="entry name" value="ARGINYL-TRNA--PROTEIN TRANSFERASE 1"/>
    <property type="match status" value="1"/>
</dbReference>
<feature type="domain" description="N-end aminoacyl transferase N-terminal" evidence="7">
    <location>
        <begin position="18"/>
        <end position="89"/>
    </location>
</feature>
<keyword evidence="10" id="KW-1185">Reference proteome</keyword>
<dbReference type="GO" id="GO:0004057">
    <property type="term" value="F:arginyl-tRNA--protein transferase activity"/>
    <property type="evidence" value="ECO:0007669"/>
    <property type="project" value="UniProtKB-EC"/>
</dbReference>
<protein>
    <recommendedName>
        <fullName evidence="5">Arginyl-tRNA--protein transferase 1</fullName>
        <shortName evidence="5">Arginyltransferase 1</shortName>
        <shortName evidence="5">R-transferase 1</shortName>
        <ecNumber evidence="5">2.3.2.8</ecNumber>
    </recommendedName>
    <alternativeName>
        <fullName evidence="5">Arginine-tRNA--protein transferase 1</fullName>
    </alternativeName>
</protein>
<evidence type="ECO:0000256" key="4">
    <source>
        <dbReference type="ARBA" id="ARBA00023315"/>
    </source>
</evidence>
<comment type="catalytic activity">
    <reaction evidence="5">
        <text>an N-terminal L-alpha-aminoacyl-[protein] + L-arginyl-tRNA(Arg) = an N-terminal L-arginyl-L-aminoacyl-[protein] + tRNA(Arg) + H(+)</text>
        <dbReference type="Rhea" id="RHEA:10208"/>
        <dbReference type="Rhea" id="RHEA-COMP:9658"/>
        <dbReference type="Rhea" id="RHEA-COMP:9673"/>
        <dbReference type="Rhea" id="RHEA-COMP:10636"/>
        <dbReference type="Rhea" id="RHEA-COMP:10638"/>
        <dbReference type="ChEBI" id="CHEBI:15378"/>
        <dbReference type="ChEBI" id="CHEBI:78442"/>
        <dbReference type="ChEBI" id="CHEBI:78513"/>
        <dbReference type="ChEBI" id="CHEBI:78597"/>
        <dbReference type="ChEBI" id="CHEBI:83562"/>
        <dbReference type="EC" id="2.3.2.8"/>
    </reaction>
</comment>
<dbReference type="PANTHER" id="PTHR21367">
    <property type="entry name" value="ARGININE-TRNA-PROTEIN TRANSFERASE 1"/>
    <property type="match status" value="1"/>
</dbReference>
<feature type="domain" description="N-end rule aminoacyl transferase C-terminal" evidence="8">
    <location>
        <begin position="170"/>
        <end position="306"/>
    </location>
</feature>
<comment type="caution">
    <text evidence="9">The sequence shown here is derived from an EMBL/GenBank/DDBJ whole genome shotgun (WGS) entry which is preliminary data.</text>
</comment>
<dbReference type="STRING" id="90262.A0A1X2IG00"/>
<evidence type="ECO:0000259" key="7">
    <source>
        <dbReference type="Pfam" id="PF04376"/>
    </source>
</evidence>
<proteinExistence type="inferred from homology"/>
<evidence type="ECO:0000313" key="9">
    <source>
        <dbReference type="EMBL" id="ORZ15853.1"/>
    </source>
</evidence>
<sequence>MSTKQQLSIVSIVGNNTSDCGYCNQDDTSYTFGIWAHALSCTDYQALIDRGWRRSGKYVYKPDLRRSCCPQYTIRLDATEFKTTKSQRKILHKFNRYIHGDWQPSQERPGDQVMKDGKTDSKKPPHKKEPAKETTLLETIHAGEQEKSKAEEPSGHSFKVVLEPSSFTKEKYEIYRKYQQEIHHDPPHKITAEGFKRFLVDSPLDQESHGDVEYGSYHQKYILDGTLVAVAILDILPHCVSSVYFMYDPHYAFLGLGNYSALREISLVQEFHTSSEDLKYYYMGYYIHSCEKMKYKAKYHPSDLLDPDTYDWYSYNDVCKSRLDQHKYTSFANNSPDKSSSSSSSASATETHTKDQSSTLPSGWMDPKSIDEQNDLDQVLIIAGKSQVVPVTMLVKFHESSEFRDEIKDYVASLGLDLAHRLIIA</sequence>
<dbReference type="Proteomes" id="UP000193560">
    <property type="component" value="Unassembled WGS sequence"/>
</dbReference>
<feature type="region of interest" description="Disordered" evidence="6">
    <location>
        <begin position="330"/>
        <end position="367"/>
    </location>
</feature>
<dbReference type="InterPro" id="IPR016181">
    <property type="entry name" value="Acyl_CoA_acyltransferase"/>
</dbReference>
<feature type="compositionally biased region" description="Basic and acidic residues" evidence="6">
    <location>
        <begin position="108"/>
        <end position="132"/>
    </location>
</feature>
<keyword evidence="4 5" id="KW-0012">Acyltransferase</keyword>
<dbReference type="Pfam" id="PF04376">
    <property type="entry name" value="ATE_N"/>
    <property type="match status" value="1"/>
</dbReference>
<organism evidence="9 10">
    <name type="scientific">Absidia repens</name>
    <dbReference type="NCBI Taxonomy" id="90262"/>
    <lineage>
        <taxon>Eukaryota</taxon>
        <taxon>Fungi</taxon>
        <taxon>Fungi incertae sedis</taxon>
        <taxon>Mucoromycota</taxon>
        <taxon>Mucoromycotina</taxon>
        <taxon>Mucoromycetes</taxon>
        <taxon>Mucorales</taxon>
        <taxon>Cunninghamellaceae</taxon>
        <taxon>Absidia</taxon>
    </lineage>
</organism>
<evidence type="ECO:0000259" key="8">
    <source>
        <dbReference type="Pfam" id="PF04377"/>
    </source>
</evidence>
<evidence type="ECO:0000256" key="3">
    <source>
        <dbReference type="ARBA" id="ARBA00022786"/>
    </source>
</evidence>
<name>A0A1X2IG00_9FUNG</name>
<keyword evidence="3 5" id="KW-0833">Ubl conjugation pathway</keyword>
<evidence type="ECO:0000256" key="2">
    <source>
        <dbReference type="ARBA" id="ARBA00022679"/>
    </source>
</evidence>